<evidence type="ECO:0000256" key="5">
    <source>
        <dbReference type="ARBA" id="ARBA00022725"/>
    </source>
</evidence>
<evidence type="ECO:0000256" key="3">
    <source>
        <dbReference type="ARBA" id="ARBA00022606"/>
    </source>
</evidence>
<comment type="subcellular location">
    <subcellularLocation>
        <location evidence="1">Cell membrane</location>
        <topology evidence="1">Multi-pass membrane protein</topology>
    </subcellularLocation>
</comment>
<evidence type="ECO:0000256" key="4">
    <source>
        <dbReference type="ARBA" id="ARBA00022692"/>
    </source>
</evidence>
<dbReference type="GO" id="GO:0004984">
    <property type="term" value="F:olfactory receptor activity"/>
    <property type="evidence" value="ECO:0007669"/>
    <property type="project" value="InterPro"/>
</dbReference>
<dbReference type="PANTHER" id="PTHR21137">
    <property type="entry name" value="ODORANT RECEPTOR"/>
    <property type="match status" value="1"/>
</dbReference>
<feature type="transmembrane region" description="Helical" evidence="10">
    <location>
        <begin position="204"/>
        <end position="226"/>
    </location>
</feature>
<dbReference type="GO" id="GO:0005549">
    <property type="term" value="F:odorant binding"/>
    <property type="evidence" value="ECO:0007669"/>
    <property type="project" value="InterPro"/>
</dbReference>
<evidence type="ECO:0000256" key="1">
    <source>
        <dbReference type="ARBA" id="ARBA00004651"/>
    </source>
</evidence>
<evidence type="ECO:0000256" key="9">
    <source>
        <dbReference type="ARBA" id="ARBA00023224"/>
    </source>
</evidence>
<proteinExistence type="predicted"/>
<dbReference type="Proteomes" id="UP000594454">
    <property type="component" value="Chromosome 3"/>
</dbReference>
<evidence type="ECO:0000256" key="8">
    <source>
        <dbReference type="ARBA" id="ARBA00023170"/>
    </source>
</evidence>
<keyword evidence="2" id="KW-1003">Cell membrane</keyword>
<keyword evidence="4 10" id="KW-0812">Transmembrane</keyword>
<feature type="transmembrane region" description="Helical" evidence="10">
    <location>
        <begin position="74"/>
        <end position="95"/>
    </location>
</feature>
<keyword evidence="7 10" id="KW-0472">Membrane</keyword>
<reference evidence="11 12" key="1">
    <citation type="submission" date="2020-11" db="EMBL/GenBank/DDBJ databases">
        <authorList>
            <person name="Wallbank WR R."/>
            <person name="Pardo Diaz C."/>
            <person name="Kozak K."/>
            <person name="Martin S."/>
            <person name="Jiggins C."/>
            <person name="Moest M."/>
            <person name="Warren A I."/>
            <person name="Generalovic N T."/>
            <person name="Byers J.R.P. K."/>
            <person name="Montejo-Kovacevich G."/>
            <person name="Yen C E."/>
        </authorList>
    </citation>
    <scope>NUCLEOTIDE SEQUENCE [LARGE SCALE GENOMIC DNA]</scope>
</reference>
<dbReference type="InterPro" id="IPR004117">
    <property type="entry name" value="7tm6_olfct_rcpt"/>
</dbReference>
<evidence type="ECO:0000256" key="10">
    <source>
        <dbReference type="SAM" id="Phobius"/>
    </source>
</evidence>
<accession>A0A7R8URL4</accession>
<keyword evidence="3" id="KW-0716">Sensory transduction</keyword>
<evidence type="ECO:0000313" key="12">
    <source>
        <dbReference type="Proteomes" id="UP000594454"/>
    </source>
</evidence>
<dbReference type="Pfam" id="PF02949">
    <property type="entry name" value="7tm_6"/>
    <property type="match status" value="1"/>
</dbReference>
<dbReference type="PANTHER" id="PTHR21137:SF35">
    <property type="entry name" value="ODORANT RECEPTOR 19A-RELATED"/>
    <property type="match status" value="1"/>
</dbReference>
<evidence type="ECO:0000256" key="2">
    <source>
        <dbReference type="ARBA" id="ARBA00022475"/>
    </source>
</evidence>
<keyword evidence="8" id="KW-0675">Receptor</keyword>
<dbReference type="InParanoid" id="A0A7R8URL4"/>
<sequence length="327" mass="37354">MTALLFYLDSLKDILSNLSVNITCIAVNLKFGVILFRRRNILDVNTWVDRLDTRASSAQEQECLRSAVQIAHKMFYLTCVMFTGAVILGEFGALLSHGKAIMFPAWYPFDWEHSSWKYLIVHVHQTIVSVLFVLQNVSNDTFPAIYMLVLTSHVKTLNIRIRRLGLDAAESWQDTSAELIQCIKDQQMLVAYFQTVRKITSTAIFLQFFVTGMEACITAVCVFCVEGDLFEIMFLAEYFLCVILEILLDCYFGEQLAGESERMTDAIYSCNWTDKDKTFKKNLIIFMQSTQENMTIVAGEIFLVNLTTFVSVLKQSYSLFAVLMSMT</sequence>
<gene>
    <name evidence="11" type="ORF">HERILL_LOCUS8540</name>
</gene>
<dbReference type="OrthoDB" id="6604226at2759"/>
<keyword evidence="9" id="KW-0807">Transducer</keyword>
<evidence type="ECO:0000256" key="7">
    <source>
        <dbReference type="ARBA" id="ARBA00023136"/>
    </source>
</evidence>
<dbReference type="GO" id="GO:0005886">
    <property type="term" value="C:plasma membrane"/>
    <property type="evidence" value="ECO:0007669"/>
    <property type="project" value="UniProtKB-SubCell"/>
</dbReference>
<organism evidence="11 12">
    <name type="scientific">Hermetia illucens</name>
    <name type="common">Black soldier fly</name>
    <dbReference type="NCBI Taxonomy" id="343691"/>
    <lineage>
        <taxon>Eukaryota</taxon>
        <taxon>Metazoa</taxon>
        <taxon>Ecdysozoa</taxon>
        <taxon>Arthropoda</taxon>
        <taxon>Hexapoda</taxon>
        <taxon>Insecta</taxon>
        <taxon>Pterygota</taxon>
        <taxon>Neoptera</taxon>
        <taxon>Endopterygota</taxon>
        <taxon>Diptera</taxon>
        <taxon>Brachycera</taxon>
        <taxon>Stratiomyomorpha</taxon>
        <taxon>Stratiomyidae</taxon>
        <taxon>Hermetiinae</taxon>
        <taxon>Hermetia</taxon>
    </lineage>
</organism>
<evidence type="ECO:0008006" key="13">
    <source>
        <dbReference type="Google" id="ProtNLM"/>
    </source>
</evidence>
<dbReference type="EMBL" id="LR899011">
    <property type="protein sequence ID" value="CAD7085719.1"/>
    <property type="molecule type" value="Genomic_DNA"/>
</dbReference>
<protein>
    <recommendedName>
        <fullName evidence="13">Odorant receptor</fullName>
    </recommendedName>
</protein>
<dbReference type="GO" id="GO:0007165">
    <property type="term" value="P:signal transduction"/>
    <property type="evidence" value="ECO:0007669"/>
    <property type="project" value="UniProtKB-KW"/>
</dbReference>
<evidence type="ECO:0000313" key="11">
    <source>
        <dbReference type="EMBL" id="CAD7085719.1"/>
    </source>
</evidence>
<dbReference type="AlphaFoldDB" id="A0A7R8URL4"/>
<evidence type="ECO:0000256" key="6">
    <source>
        <dbReference type="ARBA" id="ARBA00022989"/>
    </source>
</evidence>
<dbReference type="FunCoup" id="A0A7R8URL4">
    <property type="interactions" value="22"/>
</dbReference>
<name>A0A7R8URL4_HERIL</name>
<keyword evidence="12" id="KW-1185">Reference proteome</keyword>
<keyword evidence="6 10" id="KW-1133">Transmembrane helix</keyword>
<feature type="transmembrane region" description="Helical" evidence="10">
    <location>
        <begin position="14"/>
        <end position="36"/>
    </location>
</feature>
<keyword evidence="5" id="KW-0552">Olfaction</keyword>